<dbReference type="RefSeq" id="WP_141674275.1">
    <property type="nucleotide sequence ID" value="NZ_MAGO01000011.1"/>
</dbReference>
<reference evidence="1 2" key="1">
    <citation type="submission" date="2016-06" db="EMBL/GenBank/DDBJ databases">
        <title>Respiratory ammonification of nitrate coupled to the oxidation of elemental sulfur in deep-sea autotrophic thermophilic bacteria.</title>
        <authorList>
            <person name="Slobodkina G.B."/>
            <person name="Mardanov A.V."/>
            <person name="Ravin N.V."/>
            <person name="Frolova A.A."/>
            <person name="Viryasiv M.B."/>
            <person name="Chernyh N.A."/>
            <person name="Bonch-Osmolovskaya E.A."/>
            <person name="Slobodkin A.I."/>
        </authorList>
    </citation>
    <scope>NUCLEOTIDE SEQUENCE [LARGE SCALE GENOMIC DNA]</scope>
    <source>
        <strain evidence="1 2">S69</strain>
    </source>
</reference>
<evidence type="ECO:0000313" key="2">
    <source>
        <dbReference type="Proteomes" id="UP000093080"/>
    </source>
</evidence>
<evidence type="ECO:0000313" key="1">
    <source>
        <dbReference type="EMBL" id="OCC14477.1"/>
    </source>
</evidence>
<comment type="caution">
    <text evidence="1">The sequence shown here is derived from an EMBL/GenBank/DDBJ whole genome shotgun (WGS) entry which is preliminary data.</text>
</comment>
<dbReference type="PATRIC" id="fig|1156395.6.peg.2043"/>
<proteinExistence type="predicted"/>
<dbReference type="OrthoDB" id="190500at2"/>
<dbReference type="Proteomes" id="UP000093080">
    <property type="component" value="Unassembled WGS sequence"/>
</dbReference>
<gene>
    <name evidence="1" type="ORF">DBT_2018</name>
</gene>
<dbReference type="STRING" id="1156395.DBT_2018"/>
<dbReference type="EMBL" id="MAGO01000011">
    <property type="protein sequence ID" value="OCC14477.1"/>
    <property type="molecule type" value="Genomic_DNA"/>
</dbReference>
<keyword evidence="2" id="KW-1185">Reference proteome</keyword>
<accession>A0A1B9F3G0</accession>
<protein>
    <submittedName>
        <fullName evidence="1">Uncharacterized protein</fullName>
    </submittedName>
</protein>
<organism evidence="1 2">
    <name type="scientific">Dissulfuribacter thermophilus</name>
    <dbReference type="NCBI Taxonomy" id="1156395"/>
    <lineage>
        <taxon>Bacteria</taxon>
        <taxon>Pseudomonadati</taxon>
        <taxon>Thermodesulfobacteriota</taxon>
        <taxon>Dissulfuribacteria</taxon>
        <taxon>Dissulfuribacterales</taxon>
        <taxon>Dissulfuribacteraceae</taxon>
        <taxon>Dissulfuribacter</taxon>
    </lineage>
</organism>
<sequence length="100" mass="11937">MIRYQLKAQFNTPAFIGDAFHKTLFRQWWRVVKAPELLKSNSNSVEIVNELTEQEGRLFSHSWLKYEDGSGNKKQWAMKSRFSLRLKRWRYVSLASLDKI</sequence>
<dbReference type="AlphaFoldDB" id="A0A1B9F3G0"/>
<name>A0A1B9F3G0_9BACT</name>